<dbReference type="InterPro" id="IPR000618">
    <property type="entry name" value="Insect_cuticle"/>
</dbReference>
<dbReference type="PROSITE" id="PS51155">
    <property type="entry name" value="CHIT_BIND_RR_2"/>
    <property type="match status" value="1"/>
</dbReference>
<dbReference type="Gene3D" id="3.10.50.10">
    <property type="match status" value="1"/>
</dbReference>
<dbReference type="GO" id="GO:0062129">
    <property type="term" value="C:chitin-based extracellular matrix"/>
    <property type="evidence" value="ECO:0007669"/>
    <property type="project" value="TreeGrafter"/>
</dbReference>
<dbReference type="InterPro" id="IPR029070">
    <property type="entry name" value="Chitinase_insertion_sf"/>
</dbReference>
<comment type="caution">
    <text evidence="3">The sequence shown here is derived from an EMBL/GenBank/DDBJ whole genome shotgun (WGS) entry which is preliminary data.</text>
</comment>
<proteinExistence type="predicted"/>
<accession>A0AAQ4EQ99</accession>
<dbReference type="AlphaFoldDB" id="A0AAQ4EQ99"/>
<dbReference type="PANTHER" id="PTHR10380">
    <property type="entry name" value="CUTICLE PROTEIN"/>
    <property type="match status" value="1"/>
</dbReference>
<evidence type="ECO:0000256" key="1">
    <source>
        <dbReference type="PROSITE-ProRule" id="PRU00497"/>
    </source>
</evidence>
<organism evidence="3 4">
    <name type="scientific">Amblyomma americanum</name>
    <name type="common">Lone star tick</name>
    <dbReference type="NCBI Taxonomy" id="6943"/>
    <lineage>
        <taxon>Eukaryota</taxon>
        <taxon>Metazoa</taxon>
        <taxon>Ecdysozoa</taxon>
        <taxon>Arthropoda</taxon>
        <taxon>Chelicerata</taxon>
        <taxon>Arachnida</taxon>
        <taxon>Acari</taxon>
        <taxon>Parasitiformes</taxon>
        <taxon>Ixodida</taxon>
        <taxon>Ixodoidea</taxon>
        <taxon>Ixodidae</taxon>
        <taxon>Amblyomminae</taxon>
        <taxon>Amblyomma</taxon>
    </lineage>
</organism>
<reference evidence="3 4" key="1">
    <citation type="journal article" date="2023" name="Arcadia Sci">
        <title>De novo assembly of a long-read Amblyomma americanum tick genome.</title>
        <authorList>
            <person name="Chou S."/>
            <person name="Poskanzer K.E."/>
            <person name="Rollins M."/>
            <person name="Thuy-Boun P.S."/>
        </authorList>
    </citation>
    <scope>NUCLEOTIDE SEQUENCE [LARGE SCALE GENOMIC DNA]</scope>
    <source>
        <strain evidence="3">F_SG_1</strain>
        <tissue evidence="3">Salivary glands</tissue>
    </source>
</reference>
<name>A0AAQ4EQ99_AMBAM</name>
<dbReference type="Proteomes" id="UP001321473">
    <property type="component" value="Unassembled WGS sequence"/>
</dbReference>
<evidence type="ECO:0000256" key="2">
    <source>
        <dbReference type="SAM" id="SignalP"/>
    </source>
</evidence>
<sequence length="169" mass="17612">MLFEATVATLVACVCAGGTFSQHGFSTSHYSDPLLAAETGGSFAAAEPYYPPQPYSFGYDSVDEFGTQTYRKEHGDASNTKKGSYGYRDAFGMFRRVDYVADEHGFRASVQTNEPGTTPGKTADAVFDAKPPAASASLVQAAASGHYAHSVPSGGAAFGGFSGPLPWAG</sequence>
<keyword evidence="2" id="KW-0732">Signal</keyword>
<dbReference type="Pfam" id="PF00379">
    <property type="entry name" value="Chitin_bind_4"/>
    <property type="match status" value="1"/>
</dbReference>
<evidence type="ECO:0000313" key="3">
    <source>
        <dbReference type="EMBL" id="KAK8776936.1"/>
    </source>
</evidence>
<evidence type="ECO:0008006" key="5">
    <source>
        <dbReference type="Google" id="ProtNLM"/>
    </source>
</evidence>
<feature type="chain" id="PRO_5042813718" description="Cuticle protein" evidence="2">
    <location>
        <begin position="17"/>
        <end position="169"/>
    </location>
</feature>
<keyword evidence="1" id="KW-0193">Cuticle</keyword>
<keyword evidence="4" id="KW-1185">Reference proteome</keyword>
<evidence type="ECO:0000313" key="4">
    <source>
        <dbReference type="Proteomes" id="UP001321473"/>
    </source>
</evidence>
<protein>
    <recommendedName>
        <fullName evidence="5">Cuticle protein</fullName>
    </recommendedName>
</protein>
<feature type="signal peptide" evidence="2">
    <location>
        <begin position="1"/>
        <end position="16"/>
    </location>
</feature>
<dbReference type="EMBL" id="JARKHS020012383">
    <property type="protein sequence ID" value="KAK8776936.1"/>
    <property type="molecule type" value="Genomic_DNA"/>
</dbReference>
<gene>
    <name evidence="3" type="ORF">V5799_029717</name>
</gene>
<dbReference type="GO" id="GO:0008010">
    <property type="term" value="F:structural constituent of chitin-based larval cuticle"/>
    <property type="evidence" value="ECO:0007669"/>
    <property type="project" value="TreeGrafter"/>
</dbReference>
<dbReference type="InterPro" id="IPR050468">
    <property type="entry name" value="Cuticle_Struct_Prot"/>
</dbReference>